<evidence type="ECO:0000259" key="7">
    <source>
        <dbReference type="PROSITE" id="PS51085"/>
    </source>
</evidence>
<evidence type="ECO:0000256" key="5">
    <source>
        <dbReference type="ARBA" id="ARBA00023004"/>
    </source>
</evidence>
<proteinExistence type="predicted"/>
<dbReference type="PROSITE" id="PS51379">
    <property type="entry name" value="4FE4S_FER_2"/>
    <property type="match status" value="1"/>
</dbReference>
<dbReference type="InterPro" id="IPR007197">
    <property type="entry name" value="rSAM"/>
</dbReference>
<evidence type="ECO:0000256" key="3">
    <source>
        <dbReference type="ARBA" id="ARBA00022691"/>
    </source>
</evidence>
<feature type="domain" description="2Fe-2S ferredoxin-type" evidence="7">
    <location>
        <begin position="56"/>
        <end position="135"/>
    </location>
</feature>
<dbReference type="InterPro" id="IPR001041">
    <property type="entry name" value="2Fe-2S_ferredoxin-type"/>
</dbReference>
<dbReference type="PANTHER" id="PTHR30352">
    <property type="entry name" value="PYRUVATE FORMATE-LYASE-ACTIVATING ENZYME"/>
    <property type="match status" value="1"/>
</dbReference>
<keyword evidence="5" id="KW-0408">Iron</keyword>
<name>A0A832EVB0_9CREN</name>
<keyword evidence="3" id="KW-0949">S-adenosyl-L-methionine</keyword>
<comment type="caution">
    <text evidence="10">The sequence shown here is derived from an EMBL/GenBank/DDBJ whole genome shotgun (WGS) entry which is preliminary data.</text>
</comment>
<evidence type="ECO:0000256" key="6">
    <source>
        <dbReference type="ARBA" id="ARBA00023014"/>
    </source>
</evidence>
<feature type="domain" description="Radical SAM core" evidence="9">
    <location>
        <begin position="158"/>
        <end position="388"/>
    </location>
</feature>
<reference evidence="10" key="1">
    <citation type="journal article" date="2020" name="mSystems">
        <title>Genome- and Community-Level Interaction Insights into Carbon Utilization and Element Cycling Functions of Hydrothermarchaeota in Hydrothermal Sediment.</title>
        <authorList>
            <person name="Zhou Z."/>
            <person name="Liu Y."/>
            <person name="Xu W."/>
            <person name="Pan J."/>
            <person name="Luo Z.H."/>
            <person name="Li M."/>
        </authorList>
    </citation>
    <scope>NUCLEOTIDE SEQUENCE</scope>
    <source>
        <strain evidence="10">SpSt-629</strain>
    </source>
</reference>
<evidence type="ECO:0000259" key="9">
    <source>
        <dbReference type="PROSITE" id="PS51918"/>
    </source>
</evidence>
<dbReference type="InterPro" id="IPR013785">
    <property type="entry name" value="Aldolase_TIM"/>
</dbReference>
<dbReference type="AlphaFoldDB" id="A0A832EVB0"/>
<evidence type="ECO:0000256" key="2">
    <source>
        <dbReference type="ARBA" id="ARBA00022485"/>
    </source>
</evidence>
<dbReference type="SUPFAM" id="SSF54292">
    <property type="entry name" value="2Fe-2S ferredoxin-like"/>
    <property type="match status" value="1"/>
</dbReference>
<evidence type="ECO:0000256" key="4">
    <source>
        <dbReference type="ARBA" id="ARBA00022723"/>
    </source>
</evidence>
<dbReference type="GO" id="GO:0051539">
    <property type="term" value="F:4 iron, 4 sulfur cluster binding"/>
    <property type="evidence" value="ECO:0007669"/>
    <property type="project" value="UniProtKB-KW"/>
</dbReference>
<dbReference type="Gene3D" id="3.20.20.70">
    <property type="entry name" value="Aldolase class I"/>
    <property type="match status" value="1"/>
</dbReference>
<keyword evidence="4" id="KW-0479">Metal-binding</keyword>
<dbReference type="PROSITE" id="PS51918">
    <property type="entry name" value="RADICAL_SAM"/>
    <property type="match status" value="1"/>
</dbReference>
<protein>
    <submittedName>
        <fullName evidence="10">Radical SAM protein</fullName>
    </submittedName>
</protein>
<dbReference type="Pfam" id="PF04055">
    <property type="entry name" value="Radical_SAM"/>
    <property type="match status" value="1"/>
</dbReference>
<dbReference type="InterPro" id="IPR017896">
    <property type="entry name" value="4Fe4S_Fe-S-bd"/>
</dbReference>
<evidence type="ECO:0000256" key="1">
    <source>
        <dbReference type="ARBA" id="ARBA00001966"/>
    </source>
</evidence>
<comment type="cofactor">
    <cofactor evidence="1">
        <name>[4Fe-4S] cluster</name>
        <dbReference type="ChEBI" id="CHEBI:49883"/>
    </cofactor>
</comment>
<dbReference type="InterPro" id="IPR058240">
    <property type="entry name" value="rSAM_sf"/>
</dbReference>
<dbReference type="PROSITE" id="PS00198">
    <property type="entry name" value="4FE4S_FER_1"/>
    <property type="match status" value="1"/>
</dbReference>
<dbReference type="SUPFAM" id="SSF102114">
    <property type="entry name" value="Radical SAM enzymes"/>
    <property type="match status" value="1"/>
</dbReference>
<dbReference type="PROSITE" id="PS51085">
    <property type="entry name" value="2FE2S_FER_2"/>
    <property type="match status" value="1"/>
</dbReference>
<accession>A0A832EVB0</accession>
<evidence type="ECO:0000259" key="8">
    <source>
        <dbReference type="PROSITE" id="PS51379"/>
    </source>
</evidence>
<dbReference type="CDD" id="cd01335">
    <property type="entry name" value="Radical_SAM"/>
    <property type="match status" value="1"/>
</dbReference>
<dbReference type="Gene3D" id="3.10.20.740">
    <property type="match status" value="1"/>
</dbReference>
<dbReference type="InterPro" id="IPR034457">
    <property type="entry name" value="Organic_radical-activating"/>
</dbReference>
<keyword evidence="6" id="KW-0411">Iron-sulfur</keyword>
<dbReference type="GO" id="GO:0016491">
    <property type="term" value="F:oxidoreductase activity"/>
    <property type="evidence" value="ECO:0007669"/>
    <property type="project" value="UniProtKB-ARBA"/>
</dbReference>
<dbReference type="PANTHER" id="PTHR30352:SF5">
    <property type="entry name" value="PYRUVATE FORMATE-LYASE 1-ACTIVATING ENZYME"/>
    <property type="match status" value="1"/>
</dbReference>
<dbReference type="CDD" id="cd00207">
    <property type="entry name" value="fer2"/>
    <property type="match status" value="1"/>
</dbReference>
<gene>
    <name evidence="10" type="ORF">ENT99_00385</name>
</gene>
<feature type="domain" description="4Fe-4S ferredoxin-type" evidence="8">
    <location>
        <begin position="22"/>
        <end position="51"/>
    </location>
</feature>
<dbReference type="InterPro" id="IPR017900">
    <property type="entry name" value="4Fe4S_Fe_S_CS"/>
</dbReference>
<evidence type="ECO:0000313" key="10">
    <source>
        <dbReference type="EMBL" id="HFQ78146.1"/>
    </source>
</evidence>
<sequence>MLRKNIIIDHSRCKRCGFCTTVNVCYSPDNCIGCLSCLYSCPYQARRIFYKHTDTDFVKIYVDGVEYKVPRSITVAEALESYCGFRFENAGSRKPSISCRTGGCWSCALVIDGNLERTCITPVRNGMNIETSIDGLEPLRIVHGPSPHTVGGKATPWWEVDYVNYVEAAIWVAGCNLRCPQCQNYSTTYDNVSQPMTPKEAAVAVIYCHKIYNTKGIAISGGEPIINRRWLVEFFREVSRRVDPKVRRHLDSNGTVLVPDYIDELVEAGCNNIGIEPKCAKVETYMKITGFDDRDLAKKYFETVWRAIEYIYERYSDKVYLGVGLVYNKDLVSLDEVAEAGRKIASIDKKIQVTVLDYFPIFRRRDIRRPSVTEMLNVKKILEEQGLETVIVQTIVGHIGPKNYRRIEL</sequence>
<keyword evidence="2" id="KW-0004">4Fe-4S</keyword>
<dbReference type="Pfam" id="PF13510">
    <property type="entry name" value="Fer2_4"/>
    <property type="match status" value="1"/>
</dbReference>
<dbReference type="SUPFAM" id="SSF54862">
    <property type="entry name" value="4Fe-4S ferredoxins"/>
    <property type="match status" value="1"/>
</dbReference>
<dbReference type="GO" id="GO:0046872">
    <property type="term" value="F:metal ion binding"/>
    <property type="evidence" value="ECO:0007669"/>
    <property type="project" value="UniProtKB-KW"/>
</dbReference>
<dbReference type="SFLD" id="SFLDS00029">
    <property type="entry name" value="Radical_SAM"/>
    <property type="match status" value="1"/>
</dbReference>
<organism evidence="10">
    <name type="scientific">Ignisphaera aggregans</name>
    <dbReference type="NCBI Taxonomy" id="334771"/>
    <lineage>
        <taxon>Archaea</taxon>
        <taxon>Thermoproteota</taxon>
        <taxon>Thermoprotei</taxon>
        <taxon>Desulfurococcales</taxon>
        <taxon>Desulfurococcaceae</taxon>
        <taxon>Ignisphaera</taxon>
    </lineage>
</organism>
<dbReference type="EMBL" id="DTAU01000010">
    <property type="protein sequence ID" value="HFQ78146.1"/>
    <property type="molecule type" value="Genomic_DNA"/>
</dbReference>
<dbReference type="InterPro" id="IPR036010">
    <property type="entry name" value="2Fe-2S_ferredoxin-like_sf"/>
</dbReference>